<sequence length="176" mass="19819">MEAGSTWSPLAVFRGFRGKRKTSENRTEPSALWVTNSVSFEVEGQRNGTNRADGSDVDPKHQIAELLQQGGIAESIWKNCEAVPKNALRRHTLQNRLVPRLSDLQVEMESDLGETSHFRDGYCSNGIELAEFEVKRAGGCSPLRFLHTPKPGYLLGANPWEYQTVPWQIIELQRKP</sequence>
<evidence type="ECO:0000313" key="2">
    <source>
        <dbReference type="Proteomes" id="UP001190700"/>
    </source>
</evidence>
<dbReference type="EMBL" id="LGRX02025243">
    <property type="protein sequence ID" value="KAK3252736.1"/>
    <property type="molecule type" value="Genomic_DNA"/>
</dbReference>
<comment type="caution">
    <text evidence="1">The sequence shown here is derived from an EMBL/GenBank/DDBJ whole genome shotgun (WGS) entry which is preliminary data.</text>
</comment>
<dbReference type="AlphaFoldDB" id="A0AAE0CCV5"/>
<keyword evidence="2" id="KW-1185">Reference proteome</keyword>
<accession>A0AAE0CCV5</accession>
<proteinExistence type="predicted"/>
<protein>
    <submittedName>
        <fullName evidence="1">Uncharacterized protein</fullName>
    </submittedName>
</protein>
<dbReference type="Proteomes" id="UP001190700">
    <property type="component" value="Unassembled WGS sequence"/>
</dbReference>
<organism evidence="1 2">
    <name type="scientific">Cymbomonas tetramitiformis</name>
    <dbReference type="NCBI Taxonomy" id="36881"/>
    <lineage>
        <taxon>Eukaryota</taxon>
        <taxon>Viridiplantae</taxon>
        <taxon>Chlorophyta</taxon>
        <taxon>Pyramimonadophyceae</taxon>
        <taxon>Pyramimonadales</taxon>
        <taxon>Pyramimonadaceae</taxon>
        <taxon>Cymbomonas</taxon>
    </lineage>
</organism>
<evidence type="ECO:0000313" key="1">
    <source>
        <dbReference type="EMBL" id="KAK3252736.1"/>
    </source>
</evidence>
<name>A0AAE0CCV5_9CHLO</name>
<reference evidence="1 2" key="1">
    <citation type="journal article" date="2015" name="Genome Biol. Evol.">
        <title>Comparative Genomics of a Bacterivorous Green Alga Reveals Evolutionary Causalities and Consequences of Phago-Mixotrophic Mode of Nutrition.</title>
        <authorList>
            <person name="Burns J.A."/>
            <person name="Paasch A."/>
            <person name="Narechania A."/>
            <person name="Kim E."/>
        </authorList>
    </citation>
    <scope>NUCLEOTIDE SEQUENCE [LARGE SCALE GENOMIC DNA]</scope>
    <source>
        <strain evidence="1 2">PLY_AMNH</strain>
    </source>
</reference>
<gene>
    <name evidence="1" type="ORF">CYMTET_37984</name>
</gene>